<dbReference type="Gene3D" id="1.20.1560.10">
    <property type="entry name" value="ABC transporter type 1, transmembrane domain"/>
    <property type="match status" value="1"/>
</dbReference>
<proteinExistence type="predicted"/>
<dbReference type="InterPro" id="IPR017871">
    <property type="entry name" value="ABC_transporter-like_CS"/>
</dbReference>
<keyword evidence="5 10" id="KW-0067">ATP-binding</keyword>
<dbReference type="Proteomes" id="UP001370348">
    <property type="component" value="Chromosome"/>
</dbReference>
<reference evidence="10 11" key="1">
    <citation type="submission" date="2021-12" db="EMBL/GenBank/DDBJ databases">
        <title>Discovery of the Pendulisporaceae a myxobacterial family with distinct sporulation behavior and unique specialized metabolism.</title>
        <authorList>
            <person name="Garcia R."/>
            <person name="Popoff A."/>
            <person name="Bader C.D."/>
            <person name="Loehr J."/>
            <person name="Walesch S."/>
            <person name="Walt C."/>
            <person name="Boldt J."/>
            <person name="Bunk B."/>
            <person name="Haeckl F.J.F.P.J."/>
            <person name="Gunesch A.P."/>
            <person name="Birkelbach J."/>
            <person name="Nuebel U."/>
            <person name="Pietschmann T."/>
            <person name="Bach T."/>
            <person name="Mueller R."/>
        </authorList>
    </citation>
    <scope>NUCLEOTIDE SEQUENCE [LARGE SCALE GENOMIC DNA]</scope>
    <source>
        <strain evidence="10 11">MSr11954</strain>
    </source>
</reference>
<comment type="subcellular location">
    <subcellularLocation>
        <location evidence="1">Cell membrane</location>
        <topology evidence="1">Multi-pass membrane protein</topology>
    </subcellularLocation>
</comment>
<evidence type="ECO:0000259" key="9">
    <source>
        <dbReference type="PROSITE" id="PS50893"/>
    </source>
</evidence>
<evidence type="ECO:0000313" key="11">
    <source>
        <dbReference type="Proteomes" id="UP001370348"/>
    </source>
</evidence>
<keyword evidence="4" id="KW-0547">Nucleotide-binding</keyword>
<feature type="transmembrane region" description="Helical" evidence="8">
    <location>
        <begin position="262"/>
        <end position="280"/>
    </location>
</feature>
<dbReference type="PROSITE" id="PS50893">
    <property type="entry name" value="ABC_TRANSPORTER_2"/>
    <property type="match status" value="1"/>
</dbReference>
<evidence type="ECO:0000313" key="10">
    <source>
        <dbReference type="EMBL" id="WXB17396.1"/>
    </source>
</evidence>
<feature type="transmembrane region" description="Helical" evidence="8">
    <location>
        <begin position="126"/>
        <end position="143"/>
    </location>
</feature>
<dbReference type="Pfam" id="PF00005">
    <property type="entry name" value="ABC_tran"/>
    <property type="match status" value="1"/>
</dbReference>
<dbReference type="RefSeq" id="WP_394827027.1">
    <property type="nucleotide sequence ID" value="NZ_CP089984.1"/>
</dbReference>
<sequence length="534" mass="57415">MKTVDTLRRALASIDRVGARWAFGYTLLHLTERVVLVGIALWFLRGSRIQTALLAGALGALVLVRAAVRAALMRHVEADLHGRVVDKLLEGNLLSASAVRDDDPEASLLDGIVSGSRLLGEIVPELAADLLATIGISVILLFVEPARLLYVGGLAMVFAGGGVLAAHRIARREEERSWSAYRPVIDGLVAAIGARLEIVANGVSDSFREERHAEVERWKRTTFRSFALVSLASRLPIGVAVVVVGTVVLFERSLHDELSATIFAHAALFGASLPAIASLGRNLLEVTRQGVHFATLASLLEAPSLPSGTGQYAVTLPASIAWQNVSVRYAGSPRNAVADISMTWEPGTVLILRGPNGSGKSTLLRSLLAVMLPAEGSLRCADRRLDETDLHEWRRSIAYLAQRPFLPSRGNVREAFAIVAPEADEETVERALQRVGLLDVLRGRMPDTPLAADVGALSVGERQRLALARVLANEKPLVLLDEPDANLDRAGVELLADIVRELVRDGSMVAIAAHTDEIVALGDHVVTLERGRIV</sequence>
<evidence type="ECO:0000256" key="3">
    <source>
        <dbReference type="ARBA" id="ARBA00022692"/>
    </source>
</evidence>
<organism evidence="10 11">
    <name type="scientific">Pendulispora albinea</name>
    <dbReference type="NCBI Taxonomy" id="2741071"/>
    <lineage>
        <taxon>Bacteria</taxon>
        <taxon>Pseudomonadati</taxon>
        <taxon>Myxococcota</taxon>
        <taxon>Myxococcia</taxon>
        <taxon>Myxococcales</taxon>
        <taxon>Sorangiineae</taxon>
        <taxon>Pendulisporaceae</taxon>
        <taxon>Pendulispora</taxon>
    </lineage>
</organism>
<dbReference type="GO" id="GO:0005524">
    <property type="term" value="F:ATP binding"/>
    <property type="evidence" value="ECO:0007669"/>
    <property type="project" value="UniProtKB-KW"/>
</dbReference>
<dbReference type="InterPro" id="IPR003439">
    <property type="entry name" value="ABC_transporter-like_ATP-bd"/>
</dbReference>
<feature type="transmembrane region" description="Helical" evidence="8">
    <location>
        <begin position="21"/>
        <end position="43"/>
    </location>
</feature>
<evidence type="ECO:0000256" key="6">
    <source>
        <dbReference type="ARBA" id="ARBA00022989"/>
    </source>
</evidence>
<dbReference type="InterPro" id="IPR027417">
    <property type="entry name" value="P-loop_NTPase"/>
</dbReference>
<dbReference type="InterPro" id="IPR003593">
    <property type="entry name" value="AAA+_ATPase"/>
</dbReference>
<dbReference type="PROSITE" id="PS00211">
    <property type="entry name" value="ABC_TRANSPORTER_1"/>
    <property type="match status" value="1"/>
</dbReference>
<evidence type="ECO:0000256" key="7">
    <source>
        <dbReference type="ARBA" id="ARBA00023136"/>
    </source>
</evidence>
<keyword evidence="7 8" id="KW-0472">Membrane</keyword>
<feature type="transmembrane region" description="Helical" evidence="8">
    <location>
        <begin position="149"/>
        <end position="166"/>
    </location>
</feature>
<dbReference type="InterPro" id="IPR039421">
    <property type="entry name" value="Type_1_exporter"/>
</dbReference>
<keyword evidence="2" id="KW-0813">Transport</keyword>
<dbReference type="EMBL" id="CP089984">
    <property type="protein sequence ID" value="WXB17396.1"/>
    <property type="molecule type" value="Genomic_DNA"/>
</dbReference>
<dbReference type="InterPro" id="IPR036640">
    <property type="entry name" value="ABC1_TM_sf"/>
</dbReference>
<keyword evidence="3 8" id="KW-0812">Transmembrane</keyword>
<evidence type="ECO:0000256" key="1">
    <source>
        <dbReference type="ARBA" id="ARBA00004651"/>
    </source>
</evidence>
<accession>A0ABZ2M680</accession>
<feature type="transmembrane region" description="Helical" evidence="8">
    <location>
        <begin position="49"/>
        <end position="68"/>
    </location>
</feature>
<name>A0ABZ2M680_9BACT</name>
<dbReference type="CDD" id="cd03225">
    <property type="entry name" value="ABC_cobalt_CbiO_domain1"/>
    <property type="match status" value="1"/>
</dbReference>
<dbReference type="PANTHER" id="PTHR24221">
    <property type="entry name" value="ATP-BINDING CASSETTE SUB-FAMILY B"/>
    <property type="match status" value="1"/>
</dbReference>
<evidence type="ECO:0000256" key="8">
    <source>
        <dbReference type="SAM" id="Phobius"/>
    </source>
</evidence>
<feature type="transmembrane region" description="Helical" evidence="8">
    <location>
        <begin position="226"/>
        <end position="250"/>
    </location>
</feature>
<protein>
    <submittedName>
        <fullName evidence="10">ATP-binding cassette domain-containing protein</fullName>
    </submittedName>
</protein>
<dbReference type="SMART" id="SM00382">
    <property type="entry name" value="AAA"/>
    <property type="match status" value="1"/>
</dbReference>
<evidence type="ECO:0000256" key="5">
    <source>
        <dbReference type="ARBA" id="ARBA00022840"/>
    </source>
</evidence>
<dbReference type="PANTHER" id="PTHR24221:SF590">
    <property type="entry name" value="COMPONENT LINKED WITH THE ASSEMBLY OF CYTOCHROME' TRANSPORT TRANSMEMBRANE ATP-BINDING PROTEIN ABC TRANSPORTER CYDD-RELATED"/>
    <property type="match status" value="1"/>
</dbReference>
<feature type="domain" description="ABC transporter" evidence="9">
    <location>
        <begin position="320"/>
        <end position="534"/>
    </location>
</feature>
<dbReference type="InterPro" id="IPR015856">
    <property type="entry name" value="ABC_transpr_CbiO/EcfA_su"/>
</dbReference>
<keyword evidence="11" id="KW-1185">Reference proteome</keyword>
<evidence type="ECO:0000256" key="4">
    <source>
        <dbReference type="ARBA" id="ARBA00022741"/>
    </source>
</evidence>
<gene>
    <name evidence="10" type="ORF">LZC94_08945</name>
</gene>
<dbReference type="Gene3D" id="3.40.50.300">
    <property type="entry name" value="P-loop containing nucleotide triphosphate hydrolases"/>
    <property type="match status" value="1"/>
</dbReference>
<dbReference type="SUPFAM" id="SSF90123">
    <property type="entry name" value="ABC transporter transmembrane region"/>
    <property type="match status" value="1"/>
</dbReference>
<dbReference type="SUPFAM" id="SSF52540">
    <property type="entry name" value="P-loop containing nucleoside triphosphate hydrolases"/>
    <property type="match status" value="1"/>
</dbReference>
<evidence type="ECO:0000256" key="2">
    <source>
        <dbReference type="ARBA" id="ARBA00022448"/>
    </source>
</evidence>
<keyword evidence="6 8" id="KW-1133">Transmembrane helix</keyword>